<evidence type="ECO:0000256" key="5">
    <source>
        <dbReference type="ARBA" id="ARBA00022519"/>
    </source>
</evidence>
<dbReference type="EMBL" id="CP003360">
    <property type="protein sequence ID" value="AFM27572.1"/>
    <property type="molecule type" value="Genomic_DNA"/>
</dbReference>
<dbReference type="Pfam" id="PF07664">
    <property type="entry name" value="FeoB_C"/>
    <property type="match status" value="1"/>
</dbReference>
<dbReference type="OrthoDB" id="9809127at2"/>
<evidence type="ECO:0000256" key="1">
    <source>
        <dbReference type="ARBA" id="ARBA00004429"/>
    </source>
</evidence>
<dbReference type="HOGENOM" id="CLU_013350_3_2_7"/>
<feature type="transmembrane region" description="Helical" evidence="16">
    <location>
        <begin position="302"/>
        <end position="323"/>
    </location>
</feature>
<evidence type="ECO:0000256" key="4">
    <source>
        <dbReference type="ARBA" id="ARBA00022496"/>
    </source>
</evidence>
<feature type="binding site" evidence="15">
    <location>
        <position position="28"/>
    </location>
    <ligand>
        <name>Mg(2+)</name>
        <dbReference type="ChEBI" id="CHEBI:18420"/>
        <label>2</label>
    </ligand>
</feature>
<accession>I4CDD1</accession>
<dbReference type="PATRIC" id="fig|706587.4.peg.5614"/>
<evidence type="ECO:0000256" key="14">
    <source>
        <dbReference type="PIRSR" id="PIRSR603373-1"/>
    </source>
</evidence>
<keyword evidence="11 14" id="KW-0342">GTP-binding</keyword>
<evidence type="ECO:0000256" key="6">
    <source>
        <dbReference type="ARBA" id="ARBA00022692"/>
    </source>
</evidence>
<keyword evidence="2 16" id="KW-0813">Transport</keyword>
<gene>
    <name evidence="18" type="ordered locus">Desti_4958</name>
</gene>
<dbReference type="CDD" id="cd01879">
    <property type="entry name" value="FeoB"/>
    <property type="match status" value="1"/>
</dbReference>
<comment type="function">
    <text evidence="16">Probable transporter of a GTP-driven Fe(2+) uptake system.</text>
</comment>
<protein>
    <recommendedName>
        <fullName evidence="13 16">Ferrous iron transport protein B</fullName>
    </recommendedName>
</protein>
<feature type="binding site" evidence="14">
    <location>
        <begin position="60"/>
        <end position="63"/>
    </location>
    <ligand>
        <name>GTP</name>
        <dbReference type="ChEBI" id="CHEBI:37565"/>
        <label>1</label>
    </ligand>
</feature>
<evidence type="ECO:0000256" key="7">
    <source>
        <dbReference type="ARBA" id="ARBA00022741"/>
    </source>
</evidence>
<dbReference type="Pfam" id="PF02421">
    <property type="entry name" value="FeoB_N"/>
    <property type="match status" value="1"/>
</dbReference>
<feature type="transmembrane region" description="Helical" evidence="16">
    <location>
        <begin position="537"/>
        <end position="556"/>
    </location>
</feature>
<dbReference type="InterPro" id="IPR011642">
    <property type="entry name" value="Gate_dom"/>
</dbReference>
<comment type="subcellular location">
    <subcellularLocation>
        <location evidence="1 16">Cell inner membrane</location>
        <topology evidence="1 16">Multi-pass membrane protein</topology>
    </subcellularLocation>
</comment>
<proteinExistence type="inferred from homology"/>
<keyword evidence="7 14" id="KW-0547">Nucleotide-binding</keyword>
<dbReference type="InterPro" id="IPR027417">
    <property type="entry name" value="P-loop_NTPase"/>
</dbReference>
<dbReference type="GO" id="GO:0005886">
    <property type="term" value="C:plasma membrane"/>
    <property type="evidence" value="ECO:0007669"/>
    <property type="project" value="UniProtKB-SubCell"/>
</dbReference>
<dbReference type="KEGG" id="dti:Desti_4958"/>
<dbReference type="NCBIfam" id="TIGR00231">
    <property type="entry name" value="small_GTP"/>
    <property type="match status" value="1"/>
</dbReference>
<keyword evidence="15" id="KW-0479">Metal-binding</keyword>
<evidence type="ECO:0000256" key="2">
    <source>
        <dbReference type="ARBA" id="ARBA00022448"/>
    </source>
</evidence>
<dbReference type="RefSeq" id="WP_014812677.1">
    <property type="nucleotide sequence ID" value="NC_018025.1"/>
</dbReference>
<keyword evidence="5" id="KW-0997">Cell inner membrane</keyword>
<dbReference type="InterPro" id="IPR030389">
    <property type="entry name" value="G_FEOB_dom"/>
</dbReference>
<feature type="binding site" evidence="15">
    <location>
        <position position="25"/>
    </location>
    <ligand>
        <name>Mg(2+)</name>
        <dbReference type="ChEBI" id="CHEBI:18420"/>
        <label>2</label>
    </ligand>
</feature>
<evidence type="ECO:0000256" key="10">
    <source>
        <dbReference type="ARBA" id="ARBA00023065"/>
    </source>
</evidence>
<keyword evidence="12 16" id="KW-0472">Membrane</keyword>
<dbReference type="SUPFAM" id="SSF52540">
    <property type="entry name" value="P-loop containing nucleoside triphosphate hydrolases"/>
    <property type="match status" value="1"/>
</dbReference>
<keyword evidence="19" id="KW-1185">Reference proteome</keyword>
<feature type="binding site" evidence="14">
    <location>
        <begin position="120"/>
        <end position="123"/>
    </location>
    <ligand>
        <name>GTP</name>
        <dbReference type="ChEBI" id="CHEBI:37565"/>
        <label>1</label>
    </ligand>
</feature>
<comment type="similarity">
    <text evidence="16">Belongs to the TRAFAC class TrmE-Era-EngA-EngB-Septin-like GTPase superfamily. FeoB GTPase (TC 9.A.8) family.</text>
</comment>
<feature type="transmembrane region" description="Helical" evidence="16">
    <location>
        <begin position="409"/>
        <end position="435"/>
    </location>
</feature>
<dbReference type="PANTHER" id="PTHR43185:SF1">
    <property type="entry name" value="FE(2+) TRANSPORTER FEOB"/>
    <property type="match status" value="1"/>
</dbReference>
<keyword evidence="6 16" id="KW-0812">Transmembrane</keyword>
<dbReference type="GO" id="GO:0046872">
    <property type="term" value="F:metal ion binding"/>
    <property type="evidence" value="ECO:0007669"/>
    <property type="project" value="UniProtKB-KW"/>
</dbReference>
<organism evidence="18 19">
    <name type="scientific">Desulfomonile tiedjei (strain ATCC 49306 / DSM 6799 / DCB-1)</name>
    <dbReference type="NCBI Taxonomy" id="706587"/>
    <lineage>
        <taxon>Bacteria</taxon>
        <taxon>Pseudomonadati</taxon>
        <taxon>Thermodesulfobacteriota</taxon>
        <taxon>Desulfomonilia</taxon>
        <taxon>Desulfomonilales</taxon>
        <taxon>Desulfomonilaceae</taxon>
        <taxon>Desulfomonile</taxon>
    </lineage>
</organism>
<keyword evidence="10" id="KW-0406">Ion transport</keyword>
<dbReference type="AlphaFoldDB" id="I4CDD1"/>
<dbReference type="PROSITE" id="PS51711">
    <property type="entry name" value="G_FEOB"/>
    <property type="match status" value="1"/>
</dbReference>
<dbReference type="FunFam" id="3.40.50.300:FF:000426">
    <property type="entry name" value="Ferrous iron transport protein B"/>
    <property type="match status" value="1"/>
</dbReference>
<dbReference type="InterPro" id="IPR006073">
    <property type="entry name" value="GTP-bd"/>
</dbReference>
<dbReference type="Proteomes" id="UP000006055">
    <property type="component" value="Chromosome"/>
</dbReference>
<name>I4CDD1_DESTA</name>
<reference evidence="19" key="1">
    <citation type="submission" date="2012-06" db="EMBL/GenBank/DDBJ databases">
        <title>Complete sequence of chromosome of Desulfomonile tiedjei DSM 6799.</title>
        <authorList>
            <person name="Lucas S."/>
            <person name="Copeland A."/>
            <person name="Lapidus A."/>
            <person name="Glavina del Rio T."/>
            <person name="Dalin E."/>
            <person name="Tice H."/>
            <person name="Bruce D."/>
            <person name="Goodwin L."/>
            <person name="Pitluck S."/>
            <person name="Peters L."/>
            <person name="Ovchinnikova G."/>
            <person name="Zeytun A."/>
            <person name="Lu M."/>
            <person name="Kyrpides N."/>
            <person name="Mavromatis K."/>
            <person name="Ivanova N."/>
            <person name="Brettin T."/>
            <person name="Detter J.C."/>
            <person name="Han C."/>
            <person name="Larimer F."/>
            <person name="Land M."/>
            <person name="Hauser L."/>
            <person name="Markowitz V."/>
            <person name="Cheng J.-F."/>
            <person name="Hugenholtz P."/>
            <person name="Woyke T."/>
            <person name="Wu D."/>
            <person name="Spring S."/>
            <person name="Schroeder M."/>
            <person name="Brambilla E."/>
            <person name="Klenk H.-P."/>
            <person name="Eisen J.A."/>
        </authorList>
    </citation>
    <scope>NUCLEOTIDE SEQUENCE [LARGE SCALE GENOMIC DNA]</scope>
    <source>
        <strain evidence="19">ATCC 49306 / DSM 6799 / DCB-1</strain>
    </source>
</reference>
<feature type="binding site" evidence="14">
    <location>
        <begin position="14"/>
        <end position="21"/>
    </location>
    <ligand>
        <name>GTP</name>
        <dbReference type="ChEBI" id="CHEBI:37565"/>
        <label>1</label>
    </ligand>
</feature>
<dbReference type="GO" id="GO:0015093">
    <property type="term" value="F:ferrous iron transmembrane transporter activity"/>
    <property type="evidence" value="ECO:0007669"/>
    <property type="project" value="UniProtKB-UniRule"/>
</dbReference>
<dbReference type="NCBIfam" id="TIGR00437">
    <property type="entry name" value="feoB"/>
    <property type="match status" value="1"/>
</dbReference>
<evidence type="ECO:0000256" key="9">
    <source>
        <dbReference type="ARBA" id="ARBA00023004"/>
    </source>
</evidence>
<dbReference type="InterPro" id="IPR005225">
    <property type="entry name" value="Small_GTP-bd"/>
</dbReference>
<keyword evidence="9 16" id="KW-0408">Iron</keyword>
<dbReference type="Gene3D" id="3.40.50.300">
    <property type="entry name" value="P-loop containing nucleotide triphosphate hydrolases"/>
    <property type="match status" value="1"/>
</dbReference>
<evidence type="ECO:0000256" key="3">
    <source>
        <dbReference type="ARBA" id="ARBA00022475"/>
    </source>
</evidence>
<feature type="binding site" evidence="15">
    <location>
        <position position="29"/>
    </location>
    <ligand>
        <name>Mg(2+)</name>
        <dbReference type="ChEBI" id="CHEBI:18420"/>
        <label>2</label>
    </ligand>
</feature>
<evidence type="ECO:0000313" key="18">
    <source>
        <dbReference type="EMBL" id="AFM27572.1"/>
    </source>
</evidence>
<feature type="transmembrane region" description="Helical" evidence="16">
    <location>
        <begin position="750"/>
        <end position="772"/>
    </location>
</feature>
<keyword evidence="15" id="KW-0460">Magnesium</keyword>
<feature type="domain" description="FeoB-type G" evidence="17">
    <location>
        <begin position="7"/>
        <end position="169"/>
    </location>
</feature>
<evidence type="ECO:0000313" key="19">
    <source>
        <dbReference type="Proteomes" id="UP000006055"/>
    </source>
</evidence>
<evidence type="ECO:0000256" key="8">
    <source>
        <dbReference type="ARBA" id="ARBA00022989"/>
    </source>
</evidence>
<evidence type="ECO:0000256" key="13">
    <source>
        <dbReference type="NCBIfam" id="TIGR00437"/>
    </source>
</evidence>
<keyword evidence="3" id="KW-1003">Cell membrane</keyword>
<evidence type="ECO:0000256" key="11">
    <source>
        <dbReference type="ARBA" id="ARBA00023134"/>
    </source>
</evidence>
<dbReference type="eggNOG" id="COG0370">
    <property type="taxonomic scope" value="Bacteria"/>
</dbReference>
<dbReference type="STRING" id="706587.Desti_4958"/>
<keyword evidence="4 16" id="KW-0410">Iron transport</keyword>
<dbReference type="PANTHER" id="PTHR43185">
    <property type="entry name" value="FERROUS IRON TRANSPORT PROTEIN B"/>
    <property type="match status" value="1"/>
</dbReference>
<evidence type="ECO:0000256" key="12">
    <source>
        <dbReference type="ARBA" id="ARBA00023136"/>
    </source>
</evidence>
<evidence type="ECO:0000256" key="16">
    <source>
        <dbReference type="RuleBase" id="RU362098"/>
    </source>
</evidence>
<dbReference type="InterPro" id="IPR011640">
    <property type="entry name" value="Fe2_transport_prot_B_C"/>
</dbReference>
<dbReference type="InterPro" id="IPR041069">
    <property type="entry name" value="FeoB_Cyto"/>
</dbReference>
<feature type="transmembrane region" description="Helical" evidence="16">
    <location>
        <begin position="474"/>
        <end position="496"/>
    </location>
</feature>
<dbReference type="Gene3D" id="1.10.287.1770">
    <property type="match status" value="1"/>
</dbReference>
<keyword evidence="8 16" id="KW-1133">Transmembrane helix</keyword>
<evidence type="ECO:0000256" key="15">
    <source>
        <dbReference type="PIRSR" id="PIRSR603373-2"/>
    </source>
</evidence>
<dbReference type="GO" id="GO:0005525">
    <property type="term" value="F:GTP binding"/>
    <property type="evidence" value="ECO:0007669"/>
    <property type="project" value="UniProtKB-KW"/>
</dbReference>
<feature type="transmembrane region" description="Helical" evidence="16">
    <location>
        <begin position="784"/>
        <end position="806"/>
    </location>
</feature>
<feature type="binding site" evidence="14">
    <location>
        <begin position="39"/>
        <end position="43"/>
    </location>
    <ligand>
        <name>GTP</name>
        <dbReference type="ChEBI" id="CHEBI:37565"/>
        <label>1</label>
    </ligand>
</feature>
<dbReference type="Pfam" id="PF07670">
    <property type="entry name" value="Gate"/>
    <property type="match status" value="2"/>
</dbReference>
<dbReference type="PRINTS" id="PR00326">
    <property type="entry name" value="GTP1OBG"/>
</dbReference>
<feature type="transmembrane region" description="Helical" evidence="16">
    <location>
        <begin position="360"/>
        <end position="389"/>
    </location>
</feature>
<dbReference type="Pfam" id="PF17910">
    <property type="entry name" value="FeoB_Cyto"/>
    <property type="match status" value="1"/>
</dbReference>
<sequence>MKKDRRTLLVALAGQPNCGKSTVFNMLTGARQHVANYPGVTVEKKWGSYSSDDYKVEVVDLPGTYSLTSYSQEERIARDSILLDRPDAVVAVVDAANLERSLYLVFQLMELQVPIVLCLNMMDVAENRGFKINLPLLASELGIPVIPTVAKKSKGKKELKEAVEQIASQPEREISNWRLPYGSELEPALETLTDRLTECNHFAKDFPGRWLAVKLMENDPEAQRLVLQHWDCNNGSGGKVLCQYAEELRHEFIERTRKSPEKTIAAGRYRLAAQIGEKSLLKTYGSEQTLTDKIDAILLQPILAPILLAAILLTFYQVTMVYGTKLADWAFPFFQSIKIFVAQLFPASADLLREGLLQSLIVNGLVGGVVAILYYLPIFLVLFACIAILEDSGYMARVAFIMDRVLRGFGLHGQSTLPMILGGVVVGGCAVPGIMATRAMKDEKARLVTILIMPLMNCLAKIPFYVLIVGLFFAAYQGVVLFGISVFSFMMALAMAKIFSSYLVTGESAPFVMELPAYHLPTVDGVIRRAIERTWLFVKKIVTIVAAVMIVVWFFVTFPGIGLERELYYDSLERQAEEQLQRDAGTANPYLSLLSGPDLVSLMHFRDRYAKAVQDAGDNESRLKEIANRFATENPAFFIIANKGEGLNGVVDKHAAKAATALRKFDQKIRKAARERRKEIIHESWAGKFGRAIEPVTHLAGFNWRINIAIISSFAAKESLVGTLGTIYSVEHGSTPGNLGSSIRSTERGWTLGHALAILVFMALFPPCLATLMTIKNETGRTKWMVFAAVYPVVIGFILACFVFQLGSVLF</sequence>
<feature type="transmembrane region" description="Helical" evidence="16">
    <location>
        <begin position="447"/>
        <end position="468"/>
    </location>
</feature>
<dbReference type="InterPro" id="IPR003373">
    <property type="entry name" value="Fe2_transport_prot-B"/>
</dbReference>
<evidence type="ECO:0000259" key="17">
    <source>
        <dbReference type="PROSITE" id="PS51711"/>
    </source>
</evidence>
<dbReference type="InterPro" id="IPR050860">
    <property type="entry name" value="FeoB_GTPase"/>
</dbReference>